<name>A0A8H3VID6_VENIN</name>
<dbReference type="SMART" id="SM00490">
    <property type="entry name" value="HELICc"/>
    <property type="match status" value="1"/>
</dbReference>
<sequence length="904" mass="100862">MSLLNPRLGQCIFCQFRNDIRRLRRIASSHRPSSFSTYSPLARVPSRKSTNKRRDDPLSDAWHKTGQERSDLVGLGSRGGQPSRDKLRGSRGGYNSYKDNVRQNEASRHGSVSPTRFPTVVLNILDKKIPDLRSSPVMSGLPEEDIDAAISEFHDYIERIVQDRANGTLHALRKSFLDQGPRGVHNQLQYVFYSYVLGSKFTRTDIDNQKSLADLRYPLEWHPQARGKQRTVHVHIGPTNSGKTYHALKRLEQVQRGVYAGPLRLLAHEVYTRMNAAGKACALVTGEEIRLPDGWNDTASDATKMISCTVEMIPLKSELEVAVIDEIQMLANDDRGWAWTTAFTGVRAAEVHLCGEERALPLIKRLAASMGDKVIVHQYQRLTTLKPEPKSLRGKLAKMRKGDCLVTFSVMGIHALRSQIEKLTRRRVAIIYGSLPPETRAAQARLFNDPDNDYDFLVASDAIGMGLNLNIKRVIFETVQKNNGVKIITLSNPEIRQIAGRAGRYKVAPQSPGPTSASAAETSRDEAKSASMNEDQSDAIYPAPPHSLDSRPPFDEHTIGLVTTLEQEDYETVVKALTTPAEPLRTAGILPPDDVIYRFCNYFPPGTPFSYMLLRLHEICQSSEGFHLCRLKDQTAIADTIHEIPNLDIQERLILVSAPVSVRNPTQAKLIKTLATCIAEQQGGALLDLPDLKLEVLDREIAGTRPELNDLENLHKGLILYMWLSFRFPGVFTTRPLANHAKELVEIAIEKCLTLLNYTDRAKARKEMRKRAVLTDLEEDLLKTEWLGKEEGEGGGGIIGDKSLQGEPNTAADEPEHAEDVILNDTHAGEAGIEEVTATSDVVLDDEGEYPQEFENDEEDDDEKQLDQLISDESLFIEDKGREQPPPTSEPADSEKSSSEVVRP</sequence>
<evidence type="ECO:0000256" key="5">
    <source>
        <dbReference type="ARBA" id="ARBA00022741"/>
    </source>
</evidence>
<dbReference type="InterPro" id="IPR041082">
    <property type="entry name" value="Suv3_C_1"/>
</dbReference>
<dbReference type="Gene3D" id="3.40.50.300">
    <property type="entry name" value="P-loop containing nucleotide triphosphate hydrolases"/>
    <property type="match status" value="2"/>
</dbReference>
<proteinExistence type="predicted"/>
<feature type="domain" description="Helicase C-terminal" evidence="13">
    <location>
        <begin position="391"/>
        <end position="551"/>
    </location>
</feature>
<organism evidence="15 17">
    <name type="scientific">Venturia inaequalis</name>
    <name type="common">Apple scab fungus</name>
    <dbReference type="NCBI Taxonomy" id="5025"/>
    <lineage>
        <taxon>Eukaryota</taxon>
        <taxon>Fungi</taxon>
        <taxon>Dikarya</taxon>
        <taxon>Ascomycota</taxon>
        <taxon>Pezizomycotina</taxon>
        <taxon>Dothideomycetes</taxon>
        <taxon>Pleosporomycetidae</taxon>
        <taxon>Venturiales</taxon>
        <taxon>Venturiaceae</taxon>
        <taxon>Venturia</taxon>
    </lineage>
</organism>
<dbReference type="PANTHER" id="PTHR12131:SF1">
    <property type="entry name" value="ATP-DEPENDENT RNA HELICASE SUPV3L1, MITOCHONDRIAL-RELATED"/>
    <property type="match status" value="1"/>
</dbReference>
<keyword evidence="6" id="KW-0378">Hydrolase</keyword>
<keyword evidence="17" id="KW-1185">Reference proteome</keyword>
<feature type="region of interest" description="Disordered" evidence="12">
    <location>
        <begin position="503"/>
        <end position="555"/>
    </location>
</feature>
<keyword evidence="9" id="KW-0809">Transit peptide</keyword>
<dbReference type="InterPro" id="IPR044774">
    <property type="entry name" value="Suv3_DEXQc"/>
</dbReference>
<evidence type="ECO:0000256" key="2">
    <source>
        <dbReference type="ARBA" id="ARBA00001946"/>
    </source>
</evidence>
<feature type="compositionally biased region" description="Basic and acidic residues" evidence="12">
    <location>
        <begin position="52"/>
        <end position="71"/>
    </location>
</feature>
<keyword evidence="7" id="KW-0347">Helicase</keyword>
<evidence type="ECO:0000256" key="8">
    <source>
        <dbReference type="ARBA" id="ARBA00022840"/>
    </source>
</evidence>
<dbReference type="GO" id="GO:0016787">
    <property type="term" value="F:hydrolase activity"/>
    <property type="evidence" value="ECO:0007669"/>
    <property type="project" value="UniProtKB-KW"/>
</dbReference>
<comment type="caution">
    <text evidence="15">The sequence shown here is derived from an EMBL/GenBank/DDBJ whole genome shotgun (WGS) entry which is preliminary data.</text>
</comment>
<keyword evidence="8" id="KW-0067">ATP-binding</keyword>
<dbReference type="InterPro" id="IPR055206">
    <property type="entry name" value="DEXQc_SUV3"/>
</dbReference>
<dbReference type="GO" id="GO:0045025">
    <property type="term" value="C:mitochondrial degradosome"/>
    <property type="evidence" value="ECO:0007669"/>
    <property type="project" value="TreeGrafter"/>
</dbReference>
<dbReference type="Pfam" id="PF12513">
    <property type="entry name" value="SUV3_C"/>
    <property type="match status" value="1"/>
</dbReference>
<evidence type="ECO:0000256" key="4">
    <source>
        <dbReference type="ARBA" id="ARBA00012552"/>
    </source>
</evidence>
<protein>
    <recommendedName>
        <fullName evidence="4">RNA helicase</fullName>
        <ecNumber evidence="4">3.6.4.13</ecNumber>
    </recommendedName>
</protein>
<comment type="subcellular location">
    <subcellularLocation>
        <location evidence="3">Mitochondrion</location>
    </subcellularLocation>
</comment>
<dbReference type="EMBL" id="WNWR01000217">
    <property type="protein sequence ID" value="KAE9988228.1"/>
    <property type="molecule type" value="Genomic_DNA"/>
</dbReference>
<dbReference type="EMBL" id="WNWS01000196">
    <property type="protein sequence ID" value="KAE9975379.1"/>
    <property type="molecule type" value="Genomic_DNA"/>
</dbReference>
<feature type="compositionally biased region" description="Basic and acidic residues" evidence="12">
    <location>
        <begin position="893"/>
        <end position="904"/>
    </location>
</feature>
<comment type="catalytic activity">
    <reaction evidence="11">
        <text>ATP + H2O = ADP + phosphate + H(+)</text>
        <dbReference type="Rhea" id="RHEA:13065"/>
        <dbReference type="ChEBI" id="CHEBI:15377"/>
        <dbReference type="ChEBI" id="CHEBI:15378"/>
        <dbReference type="ChEBI" id="CHEBI:30616"/>
        <dbReference type="ChEBI" id="CHEBI:43474"/>
        <dbReference type="ChEBI" id="CHEBI:456216"/>
        <dbReference type="EC" id="3.6.4.13"/>
    </reaction>
</comment>
<dbReference type="Proteomes" id="UP000447873">
    <property type="component" value="Unassembled WGS sequence"/>
</dbReference>
<evidence type="ECO:0000313" key="15">
    <source>
        <dbReference type="EMBL" id="KAE9988228.1"/>
    </source>
</evidence>
<keyword evidence="10" id="KW-0496">Mitochondrion</keyword>
<feature type="region of interest" description="Disordered" evidence="12">
    <location>
        <begin position="834"/>
        <end position="904"/>
    </location>
</feature>
<dbReference type="InterPro" id="IPR027417">
    <property type="entry name" value="P-loop_NTPase"/>
</dbReference>
<dbReference type="InterPro" id="IPR050699">
    <property type="entry name" value="RNA-DNA_Helicase"/>
</dbReference>
<dbReference type="Gene3D" id="1.20.58.1080">
    <property type="match status" value="1"/>
</dbReference>
<feature type="compositionally biased region" description="Basic and acidic residues" evidence="12">
    <location>
        <begin position="99"/>
        <end position="108"/>
    </location>
</feature>
<dbReference type="SUPFAM" id="SSF52540">
    <property type="entry name" value="P-loop containing nucleoside triphosphate hydrolases"/>
    <property type="match status" value="1"/>
</dbReference>
<feature type="region of interest" description="Disordered" evidence="12">
    <location>
        <begin position="788"/>
        <end position="814"/>
    </location>
</feature>
<dbReference type="EC" id="3.6.4.13" evidence="4"/>
<dbReference type="CDD" id="cd18805">
    <property type="entry name" value="SF2_C_suv3"/>
    <property type="match status" value="1"/>
</dbReference>
<accession>A0A8H3VID6</accession>
<evidence type="ECO:0000259" key="13">
    <source>
        <dbReference type="PROSITE" id="PS51194"/>
    </source>
</evidence>
<evidence type="ECO:0000256" key="6">
    <source>
        <dbReference type="ARBA" id="ARBA00022801"/>
    </source>
</evidence>
<evidence type="ECO:0000256" key="9">
    <source>
        <dbReference type="ARBA" id="ARBA00022946"/>
    </source>
</evidence>
<reference evidence="15 17" key="1">
    <citation type="submission" date="2019-07" db="EMBL/GenBank/DDBJ databases">
        <title>Venturia inaequalis Genome Resource.</title>
        <authorList>
            <person name="Lichtner F.J."/>
        </authorList>
    </citation>
    <scope>NUCLEOTIDE SEQUENCE [LARGE SCALE GENOMIC DNA]</scope>
    <source>
        <strain evidence="14 16">120213</strain>
        <strain evidence="15 17">DMI_063113</strain>
    </source>
</reference>
<evidence type="ECO:0000313" key="16">
    <source>
        <dbReference type="Proteomes" id="UP000447873"/>
    </source>
</evidence>
<evidence type="ECO:0000256" key="3">
    <source>
        <dbReference type="ARBA" id="ARBA00004173"/>
    </source>
</evidence>
<dbReference type="Pfam" id="PF00271">
    <property type="entry name" value="Helicase_C"/>
    <property type="match status" value="1"/>
</dbReference>
<dbReference type="PROSITE" id="PS51194">
    <property type="entry name" value="HELICASE_CTER"/>
    <property type="match status" value="1"/>
</dbReference>
<evidence type="ECO:0000313" key="17">
    <source>
        <dbReference type="Proteomes" id="UP000490939"/>
    </source>
</evidence>
<comment type="cofactor">
    <cofactor evidence="2">
        <name>Mg(2+)</name>
        <dbReference type="ChEBI" id="CHEBI:18420"/>
    </cofactor>
</comment>
<comment type="cofactor">
    <cofactor evidence="1">
        <name>Mn(2+)</name>
        <dbReference type="ChEBI" id="CHEBI:29035"/>
    </cofactor>
</comment>
<evidence type="ECO:0000313" key="14">
    <source>
        <dbReference type="EMBL" id="KAE9975379.1"/>
    </source>
</evidence>
<dbReference type="InterPro" id="IPR022192">
    <property type="entry name" value="SUV3_C"/>
</dbReference>
<feature type="compositionally biased region" description="Acidic residues" evidence="12">
    <location>
        <begin position="843"/>
        <end position="864"/>
    </location>
</feature>
<evidence type="ECO:0000256" key="7">
    <source>
        <dbReference type="ARBA" id="ARBA00022806"/>
    </source>
</evidence>
<dbReference type="InterPro" id="IPR001650">
    <property type="entry name" value="Helicase_C-like"/>
</dbReference>
<evidence type="ECO:0000256" key="10">
    <source>
        <dbReference type="ARBA" id="ARBA00023128"/>
    </source>
</evidence>
<evidence type="ECO:0000256" key="11">
    <source>
        <dbReference type="ARBA" id="ARBA00047984"/>
    </source>
</evidence>
<dbReference type="CDD" id="cd17913">
    <property type="entry name" value="DEXQc_Suv3"/>
    <property type="match status" value="1"/>
</dbReference>
<dbReference type="GO" id="GO:0000965">
    <property type="term" value="P:mitochondrial RNA 3'-end processing"/>
    <property type="evidence" value="ECO:0007669"/>
    <property type="project" value="TreeGrafter"/>
</dbReference>
<dbReference type="AlphaFoldDB" id="A0A8H3VID6"/>
<dbReference type="Pfam" id="PF22527">
    <property type="entry name" value="DEXQc_Suv3"/>
    <property type="match status" value="1"/>
</dbReference>
<keyword evidence="5" id="KW-0547">Nucleotide-binding</keyword>
<dbReference type="Proteomes" id="UP000490939">
    <property type="component" value="Unassembled WGS sequence"/>
</dbReference>
<dbReference type="FunFam" id="3.40.50.300:FF:000269">
    <property type="entry name" value="ATP-dependent RNA helicase SUPV3L1, mitochondrial"/>
    <property type="match status" value="1"/>
</dbReference>
<feature type="compositionally biased region" description="Polar residues" evidence="12">
    <location>
        <begin position="30"/>
        <end position="39"/>
    </location>
</feature>
<dbReference type="PANTHER" id="PTHR12131">
    <property type="entry name" value="ATP-DEPENDENT RNA AND DNA HELICASE"/>
    <property type="match status" value="1"/>
</dbReference>
<feature type="region of interest" description="Disordered" evidence="12">
    <location>
        <begin position="29"/>
        <end position="113"/>
    </location>
</feature>
<dbReference type="Pfam" id="PF18147">
    <property type="entry name" value="Suv3_C_1"/>
    <property type="match status" value="1"/>
</dbReference>
<gene>
    <name evidence="15" type="ORF">EG327_003442</name>
    <name evidence="14" type="ORF">EG328_003218</name>
</gene>
<evidence type="ECO:0000256" key="12">
    <source>
        <dbReference type="SAM" id="MobiDB-lite"/>
    </source>
</evidence>
<evidence type="ECO:0000256" key="1">
    <source>
        <dbReference type="ARBA" id="ARBA00001936"/>
    </source>
</evidence>
<dbReference type="GO" id="GO:0003724">
    <property type="term" value="F:RNA helicase activity"/>
    <property type="evidence" value="ECO:0007669"/>
    <property type="project" value="UniProtKB-EC"/>
</dbReference>
<dbReference type="GO" id="GO:0005524">
    <property type="term" value="F:ATP binding"/>
    <property type="evidence" value="ECO:0007669"/>
    <property type="project" value="UniProtKB-KW"/>
</dbReference>